<feature type="non-terminal residue" evidence="1">
    <location>
        <position position="34"/>
    </location>
</feature>
<gene>
    <name evidence="1" type="ORF">S12H4_03661</name>
</gene>
<reference evidence="1" key="1">
    <citation type="journal article" date="2014" name="Front. Microbiol.">
        <title>High frequency of phylogenetically diverse reductive dehalogenase-homologous genes in deep subseafloor sedimentary metagenomes.</title>
        <authorList>
            <person name="Kawai M."/>
            <person name="Futagami T."/>
            <person name="Toyoda A."/>
            <person name="Takaki Y."/>
            <person name="Nishi S."/>
            <person name="Hori S."/>
            <person name="Arai W."/>
            <person name="Tsubouchi T."/>
            <person name="Morono Y."/>
            <person name="Uchiyama I."/>
            <person name="Ito T."/>
            <person name="Fujiyama A."/>
            <person name="Inagaki F."/>
            <person name="Takami H."/>
        </authorList>
    </citation>
    <scope>NUCLEOTIDE SEQUENCE</scope>
    <source>
        <strain evidence="1">Expedition CK06-06</strain>
    </source>
</reference>
<name>X1SVS1_9ZZZZ</name>
<evidence type="ECO:0000313" key="1">
    <source>
        <dbReference type="EMBL" id="GAI71914.1"/>
    </source>
</evidence>
<comment type="caution">
    <text evidence="1">The sequence shown here is derived from an EMBL/GenBank/DDBJ whole genome shotgun (WGS) entry which is preliminary data.</text>
</comment>
<protein>
    <submittedName>
        <fullName evidence="1">Uncharacterized protein</fullName>
    </submittedName>
</protein>
<proteinExistence type="predicted"/>
<accession>X1SVS1</accession>
<dbReference type="EMBL" id="BARW01001054">
    <property type="protein sequence ID" value="GAI71914.1"/>
    <property type="molecule type" value="Genomic_DNA"/>
</dbReference>
<organism evidence="1">
    <name type="scientific">marine sediment metagenome</name>
    <dbReference type="NCBI Taxonomy" id="412755"/>
    <lineage>
        <taxon>unclassified sequences</taxon>
        <taxon>metagenomes</taxon>
        <taxon>ecological metagenomes</taxon>
    </lineage>
</organism>
<sequence length="34" mass="3515">MANEILKGIAADIKDVQVAIDEASDLIAAMKEAG</sequence>
<dbReference type="AlphaFoldDB" id="X1SVS1"/>